<accession>A0A084AT25</accession>
<sequence length="370" mass="38743">MKLSLGITATLLSCGAAAAQPSGRAYLFPGPESSTAEALSPGLANLILLQRLAPFGKGLSVNDLPSGDDLEDVVDAMNQYGKAQPALFADVEASVPNQLVVMLTGMTEEQITEVGDALKVSPAFTIADMSSLSSNEIFPTHGLSSIGVTNQHGCSISQVVNPRQEQCWSGKSTAATYHVPEDAQVVDDLIAQVQKLIHFAQVGEMETAVLLLPSAAQQPDDLRRRQAEQPITPHIADEEPPVETSSSHPVFFASSGAIPACFSSADSCSTETRNCSGHGVCQNKYAKPDGSDAAQVCFTCHCLSTKSDSGSVTHWAGPSCTKKDVSVAFWLFAGFTIAMVGILSLAIGMLFSVGEEKLPGVIGAGVSRSK</sequence>
<dbReference type="EMBL" id="KL648579">
    <property type="protein sequence ID" value="KEY68454.1"/>
    <property type="molecule type" value="Genomic_DNA"/>
</dbReference>
<dbReference type="InterPro" id="IPR053065">
    <property type="entry name" value="Archenteron_Induction-Rel"/>
</dbReference>
<protein>
    <recommendedName>
        <fullName evidence="3">Vacuolar sorting protein Vps3844 C-terminal domain-containing protein</fullName>
    </recommendedName>
</protein>
<organism evidence="4 5">
    <name type="scientific">Stachybotrys chartarum (strain CBS 109288 / IBT 7711)</name>
    <name type="common">Toxic black mold</name>
    <name type="synonym">Stilbospora chartarum</name>
    <dbReference type="NCBI Taxonomy" id="1280523"/>
    <lineage>
        <taxon>Eukaryota</taxon>
        <taxon>Fungi</taxon>
        <taxon>Dikarya</taxon>
        <taxon>Ascomycota</taxon>
        <taxon>Pezizomycotina</taxon>
        <taxon>Sordariomycetes</taxon>
        <taxon>Hypocreomycetidae</taxon>
        <taxon>Hypocreales</taxon>
        <taxon>Stachybotryaceae</taxon>
        <taxon>Stachybotrys</taxon>
    </lineage>
</organism>
<name>A0A084AT25_STACB</name>
<reference evidence="4 5" key="1">
    <citation type="journal article" date="2014" name="BMC Genomics">
        <title>Comparative genome sequencing reveals chemotype-specific gene clusters in the toxigenic black mold Stachybotrys.</title>
        <authorList>
            <person name="Semeiks J."/>
            <person name="Borek D."/>
            <person name="Otwinowski Z."/>
            <person name="Grishin N.V."/>
        </authorList>
    </citation>
    <scope>NUCLEOTIDE SEQUENCE [LARGE SCALE GENOMIC DNA]</scope>
    <source>
        <strain evidence="5">CBS 109288 / IBT 7711</strain>
    </source>
</reference>
<keyword evidence="1" id="KW-0812">Transmembrane</keyword>
<feature type="signal peptide" evidence="2">
    <location>
        <begin position="1"/>
        <end position="19"/>
    </location>
</feature>
<keyword evidence="1" id="KW-1133">Transmembrane helix</keyword>
<evidence type="ECO:0000256" key="2">
    <source>
        <dbReference type="SAM" id="SignalP"/>
    </source>
</evidence>
<dbReference type="HOGENOM" id="CLU_054960_0_0_1"/>
<evidence type="ECO:0000256" key="1">
    <source>
        <dbReference type="SAM" id="Phobius"/>
    </source>
</evidence>
<evidence type="ECO:0000313" key="4">
    <source>
        <dbReference type="EMBL" id="KEY68454.1"/>
    </source>
</evidence>
<evidence type="ECO:0000259" key="3">
    <source>
        <dbReference type="Pfam" id="PF12955"/>
    </source>
</evidence>
<dbReference type="GO" id="GO:0005783">
    <property type="term" value="C:endoplasmic reticulum"/>
    <property type="evidence" value="ECO:0007669"/>
    <property type="project" value="TreeGrafter"/>
</dbReference>
<dbReference type="AlphaFoldDB" id="A0A084AT25"/>
<keyword evidence="1" id="KW-0472">Membrane</keyword>
<dbReference type="OrthoDB" id="5583277at2759"/>
<evidence type="ECO:0000313" key="5">
    <source>
        <dbReference type="Proteomes" id="UP000028045"/>
    </source>
</evidence>
<feature type="domain" description="Vacuolar sorting protein Vps3844 C-terminal" evidence="3">
    <location>
        <begin position="261"/>
        <end position="364"/>
    </location>
</feature>
<dbReference type="PANTHER" id="PTHR36853">
    <property type="entry name" value="EXPRESSED PROTEIN"/>
    <property type="match status" value="1"/>
</dbReference>
<feature type="transmembrane region" description="Helical" evidence="1">
    <location>
        <begin position="327"/>
        <end position="351"/>
    </location>
</feature>
<gene>
    <name evidence="4" type="ORF">S7711_01228</name>
</gene>
<proteinExistence type="predicted"/>
<feature type="chain" id="PRO_5001771013" description="Vacuolar sorting protein Vps3844 C-terminal domain-containing protein" evidence="2">
    <location>
        <begin position="20"/>
        <end position="370"/>
    </location>
</feature>
<keyword evidence="2" id="KW-0732">Signal</keyword>
<dbReference type="PANTHER" id="PTHR36853:SF1">
    <property type="entry name" value="DUF3844 DOMAIN-CONTAINING PROTEIN"/>
    <property type="match status" value="1"/>
</dbReference>
<dbReference type="Pfam" id="PF12955">
    <property type="entry name" value="Vps3844_C"/>
    <property type="match status" value="1"/>
</dbReference>
<dbReference type="InterPro" id="IPR024382">
    <property type="entry name" value="Vps3844_C"/>
</dbReference>
<keyword evidence="5" id="KW-1185">Reference proteome</keyword>
<dbReference type="Proteomes" id="UP000028045">
    <property type="component" value="Unassembled WGS sequence"/>
</dbReference>